<name>A0AAD4T2X7_9MAGN</name>
<protein>
    <submittedName>
        <fullName evidence="1">Uncharacterized protein</fullName>
    </submittedName>
</protein>
<feature type="non-terminal residue" evidence="1">
    <location>
        <position position="79"/>
    </location>
</feature>
<sequence length="79" mass="9283">NDSVSEFGELVADPKTNELLHHTKKPNIFVSDIIDYDVYIFTPYIFKAMSWMLRQVNEIEPIFDVYPAFSTVCNKFILY</sequence>
<proteinExistence type="predicted"/>
<accession>A0AAD4T2X7</accession>
<dbReference type="AlphaFoldDB" id="A0AAD4T2X7"/>
<gene>
    <name evidence="1" type="ORF">MKW98_018692</name>
</gene>
<comment type="caution">
    <text evidence="1">The sequence shown here is derived from an EMBL/GenBank/DDBJ whole genome shotgun (WGS) entry which is preliminary data.</text>
</comment>
<evidence type="ECO:0000313" key="1">
    <source>
        <dbReference type="EMBL" id="KAI3938136.1"/>
    </source>
</evidence>
<organism evidence="1 2">
    <name type="scientific">Papaver atlanticum</name>
    <dbReference type="NCBI Taxonomy" id="357466"/>
    <lineage>
        <taxon>Eukaryota</taxon>
        <taxon>Viridiplantae</taxon>
        <taxon>Streptophyta</taxon>
        <taxon>Embryophyta</taxon>
        <taxon>Tracheophyta</taxon>
        <taxon>Spermatophyta</taxon>
        <taxon>Magnoliopsida</taxon>
        <taxon>Ranunculales</taxon>
        <taxon>Papaveraceae</taxon>
        <taxon>Papaveroideae</taxon>
        <taxon>Papaver</taxon>
    </lineage>
</organism>
<dbReference type="EMBL" id="JAJJMB010005585">
    <property type="protein sequence ID" value="KAI3938136.1"/>
    <property type="molecule type" value="Genomic_DNA"/>
</dbReference>
<evidence type="ECO:0000313" key="2">
    <source>
        <dbReference type="Proteomes" id="UP001202328"/>
    </source>
</evidence>
<reference evidence="1" key="1">
    <citation type="submission" date="2022-04" db="EMBL/GenBank/DDBJ databases">
        <title>A functionally conserved STORR gene fusion in Papaver species that diverged 16.8 million years ago.</title>
        <authorList>
            <person name="Catania T."/>
        </authorList>
    </citation>
    <scope>NUCLEOTIDE SEQUENCE</scope>
    <source>
        <strain evidence="1">S-188037</strain>
    </source>
</reference>
<dbReference type="Proteomes" id="UP001202328">
    <property type="component" value="Unassembled WGS sequence"/>
</dbReference>
<keyword evidence="2" id="KW-1185">Reference proteome</keyword>